<keyword evidence="2" id="KW-1185">Reference proteome</keyword>
<dbReference type="Proteomes" id="UP001165960">
    <property type="component" value="Unassembled WGS sequence"/>
</dbReference>
<evidence type="ECO:0000313" key="2">
    <source>
        <dbReference type="Proteomes" id="UP001165960"/>
    </source>
</evidence>
<gene>
    <name evidence="1" type="ORF">DSO57_1019472</name>
</gene>
<sequence length="332" mass="36916">MHELLMPGHDFVVNSLIPPTCNPHYLVETIPKNEEEKRRWKKYLCVYQKYLVTQLRASHPSTEYFLTETEATSEAGTLNLQSFGLENLVTDSSGSLCPSGLHVFFEADSWAGHTSAAGAISKSLQLEDLLGSGVIHSPQDLLLQAKLPFEGAPPELAPEGNVHSTSFSPFKFLAILDILVEFLFLAMQYQPLVDLRKRFLVGEGGSQGRDLVQLRQSFAAAVRELSCSQVDVGQILSLEIERSFSFAGVVLKCWSLPLPVSPGYSDRDCKASRPNIAARACYVCLQKNDQSQYLPAMCMLGVLLLSPLDKYPRLQLHIFLCCWNTLGRKYAN</sequence>
<evidence type="ECO:0000313" key="1">
    <source>
        <dbReference type="EMBL" id="KAJ9061553.1"/>
    </source>
</evidence>
<reference evidence="1" key="1">
    <citation type="submission" date="2022-04" db="EMBL/GenBank/DDBJ databases">
        <title>Genome of the entomopathogenic fungus Entomophthora muscae.</title>
        <authorList>
            <person name="Elya C."/>
            <person name="Lovett B.R."/>
            <person name="Lee E."/>
            <person name="Macias A.M."/>
            <person name="Hajek A.E."/>
            <person name="De Bivort B.L."/>
            <person name="Kasson M.T."/>
            <person name="De Fine Licht H.H."/>
            <person name="Stajich J.E."/>
        </authorList>
    </citation>
    <scope>NUCLEOTIDE SEQUENCE</scope>
    <source>
        <strain evidence="1">Berkeley</strain>
    </source>
</reference>
<protein>
    <submittedName>
        <fullName evidence="1">Uncharacterized protein</fullName>
    </submittedName>
</protein>
<organism evidence="1 2">
    <name type="scientific">Entomophthora muscae</name>
    <dbReference type="NCBI Taxonomy" id="34485"/>
    <lineage>
        <taxon>Eukaryota</taxon>
        <taxon>Fungi</taxon>
        <taxon>Fungi incertae sedis</taxon>
        <taxon>Zoopagomycota</taxon>
        <taxon>Entomophthoromycotina</taxon>
        <taxon>Entomophthoromycetes</taxon>
        <taxon>Entomophthorales</taxon>
        <taxon>Entomophthoraceae</taxon>
        <taxon>Entomophthora</taxon>
    </lineage>
</organism>
<name>A0ACC2SGU0_9FUNG</name>
<dbReference type="EMBL" id="QTSX02005058">
    <property type="protein sequence ID" value="KAJ9061553.1"/>
    <property type="molecule type" value="Genomic_DNA"/>
</dbReference>
<accession>A0ACC2SGU0</accession>
<comment type="caution">
    <text evidence="1">The sequence shown here is derived from an EMBL/GenBank/DDBJ whole genome shotgun (WGS) entry which is preliminary data.</text>
</comment>
<proteinExistence type="predicted"/>